<protein>
    <submittedName>
        <fullName evidence="1">DUF1489 domain-containing protein</fullName>
    </submittedName>
</protein>
<dbReference type="Proteomes" id="UP001230156">
    <property type="component" value="Unassembled WGS sequence"/>
</dbReference>
<dbReference type="InterPro" id="IPR008320">
    <property type="entry name" value="UCP032025"/>
</dbReference>
<accession>A0ABU0YSV3</accession>
<proteinExistence type="predicted"/>
<sequence length="155" mass="17735">MTVHLVKLCVGIESVDDLVAWYASEDCKKARKRKGLRSPDEHAHWTRMKPKRAEEVLDDGSLYWVIRGRICVRHPILRLDDVKDEKGNAYCAIVYEPKVILTETRPRRAFQGWRYLEEEDAPPDLADQRAALRAARAEADLPAKMVAELKALGLL</sequence>
<dbReference type="Pfam" id="PF07370">
    <property type="entry name" value="DUF1489"/>
    <property type="match status" value="1"/>
</dbReference>
<organism evidence="1 2">
    <name type="scientific">Dongia sedimenti</name>
    <dbReference type="NCBI Taxonomy" id="3064282"/>
    <lineage>
        <taxon>Bacteria</taxon>
        <taxon>Pseudomonadati</taxon>
        <taxon>Pseudomonadota</taxon>
        <taxon>Alphaproteobacteria</taxon>
        <taxon>Rhodospirillales</taxon>
        <taxon>Dongiaceae</taxon>
        <taxon>Dongia</taxon>
    </lineage>
</organism>
<evidence type="ECO:0000313" key="2">
    <source>
        <dbReference type="Proteomes" id="UP001230156"/>
    </source>
</evidence>
<keyword evidence="2" id="KW-1185">Reference proteome</keyword>
<dbReference type="PIRSF" id="PIRSF032025">
    <property type="entry name" value="UCP032025"/>
    <property type="match status" value="1"/>
</dbReference>
<reference evidence="2" key="1">
    <citation type="submission" date="2023-08" db="EMBL/GenBank/DDBJ databases">
        <title>Rhodospirillaceae gen. nov., a novel taxon isolated from the Yangtze River Yuezi River estuary sludge.</title>
        <authorList>
            <person name="Ruan L."/>
        </authorList>
    </citation>
    <scope>NUCLEOTIDE SEQUENCE [LARGE SCALE GENOMIC DNA]</scope>
    <source>
        <strain evidence="2">R-7</strain>
    </source>
</reference>
<dbReference type="RefSeq" id="WP_379960528.1">
    <property type="nucleotide sequence ID" value="NZ_JAUYVI010000008.1"/>
</dbReference>
<evidence type="ECO:0000313" key="1">
    <source>
        <dbReference type="EMBL" id="MDQ7250794.1"/>
    </source>
</evidence>
<dbReference type="EMBL" id="JAUYVI010000008">
    <property type="protein sequence ID" value="MDQ7250794.1"/>
    <property type="molecule type" value="Genomic_DNA"/>
</dbReference>
<comment type="caution">
    <text evidence="1">The sequence shown here is derived from an EMBL/GenBank/DDBJ whole genome shotgun (WGS) entry which is preliminary data.</text>
</comment>
<name>A0ABU0YSV3_9PROT</name>
<gene>
    <name evidence="1" type="ORF">Q8A70_24105</name>
</gene>